<proteinExistence type="predicted"/>
<feature type="region of interest" description="Disordered" evidence="1">
    <location>
        <begin position="214"/>
        <end position="237"/>
    </location>
</feature>
<feature type="compositionally biased region" description="Basic and acidic residues" evidence="1">
    <location>
        <begin position="218"/>
        <end position="237"/>
    </location>
</feature>
<gene>
    <name evidence="4" type="primary">traM</name>
    <name evidence="4" type="ORF">LO744_11490</name>
</gene>
<dbReference type="Pfam" id="PF12508">
    <property type="entry name" value="Transposon_TraM"/>
    <property type="match status" value="1"/>
</dbReference>
<evidence type="ECO:0000259" key="3">
    <source>
        <dbReference type="Pfam" id="PF12508"/>
    </source>
</evidence>
<sequence>MNNENKTQIQITEGNANSLTNEEQSLSNLQRIEKFRKPLIYFLMAVVCAGCLYLIFKPKEKNVIAEEAGFNSAVPQAADDKLQSDKQKAYEQQLLEQKNEEKRNNLTSLSDYWSDNQSANPTAQPTPLSSVDNSGALMQGDQNAVNSYHNAQKTLGSFYSRDDQEVGNLKREISRLKSESLNSNSVPKGSGINEQLELMEKSYLLAAKYLPSSSQQKETFEEPKASNTSEKSDSKETKIKISTVKHLDKNVVSVLYREPSDSAFLAGFNRNSFTGIQNESQLNNALTTNSIRAVIHQTQLITNESFISLRLSEPIMLGKMTIPKGTLLKASCKFQSERLQMKISSIEYQGSIQPVEINIHDNDGQLGLNIPYTPEQSAVNDIVANMSQSSGTNIMMTQSAGQQIASDLTRGVVQGVSGYFQRKVRMPKVTVKAGHQIILVAKN</sequence>
<dbReference type="RefSeq" id="WP_230669406.1">
    <property type="nucleotide sequence ID" value="NZ_JAJNAY010000001.1"/>
</dbReference>
<dbReference type="InterPro" id="IPR055407">
    <property type="entry name" value="TraM_C"/>
</dbReference>
<name>A0A9Q3YZ14_9FLAO</name>
<dbReference type="Proteomes" id="UP001108025">
    <property type="component" value="Unassembled WGS sequence"/>
</dbReference>
<evidence type="ECO:0000256" key="2">
    <source>
        <dbReference type="SAM" id="Phobius"/>
    </source>
</evidence>
<feature type="region of interest" description="Disordered" evidence="1">
    <location>
        <begin position="110"/>
        <end position="135"/>
    </location>
</feature>
<dbReference type="EMBL" id="JAJNAY010000001">
    <property type="protein sequence ID" value="MCD1117480.1"/>
    <property type="molecule type" value="Genomic_DNA"/>
</dbReference>
<feature type="transmembrane region" description="Helical" evidence="2">
    <location>
        <begin position="39"/>
        <end position="56"/>
    </location>
</feature>
<dbReference type="InterPro" id="IPR022187">
    <property type="entry name" value="Conjug_transposon_TraM"/>
</dbReference>
<keyword evidence="5" id="KW-1185">Reference proteome</keyword>
<comment type="caution">
    <text evidence="4">The sequence shown here is derived from an EMBL/GenBank/DDBJ whole genome shotgun (WGS) entry which is preliminary data.</text>
</comment>
<protein>
    <submittedName>
        <fullName evidence="4">Conjugative transposon protein TraM</fullName>
    </submittedName>
</protein>
<keyword evidence="2" id="KW-0812">Transmembrane</keyword>
<dbReference type="AlphaFoldDB" id="A0A9Q3YZ14"/>
<keyword evidence="2" id="KW-1133">Transmembrane helix</keyword>
<organism evidence="4 5">
    <name type="scientific">Chryseobacterium turcicum</name>
    <dbReference type="NCBI Taxonomy" id="2898076"/>
    <lineage>
        <taxon>Bacteria</taxon>
        <taxon>Pseudomonadati</taxon>
        <taxon>Bacteroidota</taxon>
        <taxon>Flavobacteriia</taxon>
        <taxon>Flavobacteriales</taxon>
        <taxon>Weeksellaceae</taxon>
        <taxon>Chryseobacterium group</taxon>
        <taxon>Chryseobacterium</taxon>
    </lineage>
</organism>
<accession>A0A9Q3YZ14</accession>
<feature type="domain" description="Conjugative transposon TraM C-terminal" evidence="3">
    <location>
        <begin position="291"/>
        <end position="440"/>
    </location>
</feature>
<keyword evidence="2" id="KW-0472">Membrane</keyword>
<feature type="compositionally biased region" description="Polar residues" evidence="1">
    <location>
        <begin position="110"/>
        <end position="133"/>
    </location>
</feature>
<evidence type="ECO:0000313" key="5">
    <source>
        <dbReference type="Proteomes" id="UP001108025"/>
    </source>
</evidence>
<reference evidence="4" key="1">
    <citation type="submission" date="2021-11" db="EMBL/GenBank/DDBJ databases">
        <title>Description of novel Chryseobacterium species.</title>
        <authorList>
            <person name="Saticioglu I.B."/>
            <person name="Ay H."/>
            <person name="Altun S."/>
            <person name="Duman M."/>
        </authorList>
    </citation>
    <scope>NUCLEOTIDE SEQUENCE</scope>
    <source>
        <strain evidence="4">C-17</strain>
    </source>
</reference>
<evidence type="ECO:0000256" key="1">
    <source>
        <dbReference type="SAM" id="MobiDB-lite"/>
    </source>
</evidence>
<dbReference type="NCBIfam" id="TIGR03779">
    <property type="entry name" value="Bac_Flav_CT_M"/>
    <property type="match status" value="1"/>
</dbReference>
<evidence type="ECO:0000313" key="4">
    <source>
        <dbReference type="EMBL" id="MCD1117480.1"/>
    </source>
</evidence>